<dbReference type="PANTHER" id="PTHR19338:SF73">
    <property type="entry name" value="DISEASE RESISTANCE PROTEIN RGA2-LIKE"/>
    <property type="match status" value="1"/>
</dbReference>
<evidence type="ECO:0000259" key="7">
    <source>
        <dbReference type="Pfam" id="PF18052"/>
    </source>
</evidence>
<keyword evidence="4" id="KW-0547">Nucleotide-binding</keyword>
<evidence type="ECO:0000256" key="3">
    <source>
        <dbReference type="ARBA" id="ARBA00022737"/>
    </source>
</evidence>
<proteinExistence type="inferred from homology"/>
<evidence type="ECO:0000313" key="8">
    <source>
        <dbReference type="EMBL" id="RLN29824.1"/>
    </source>
</evidence>
<evidence type="ECO:0000259" key="6">
    <source>
        <dbReference type="Pfam" id="PF00931"/>
    </source>
</evidence>
<dbReference type="Gene3D" id="3.40.50.300">
    <property type="entry name" value="P-loop containing nucleotide triphosphate hydrolases"/>
    <property type="match status" value="1"/>
</dbReference>
<accession>A0A3L6T345</accession>
<comment type="similarity">
    <text evidence="1">Belongs to the disease resistance NB-LRR family.</text>
</comment>
<dbReference type="Pfam" id="PF00931">
    <property type="entry name" value="NB-ARC"/>
    <property type="match status" value="1"/>
</dbReference>
<dbReference type="InterPro" id="IPR002182">
    <property type="entry name" value="NB-ARC"/>
</dbReference>
<protein>
    <submittedName>
        <fullName evidence="8">Uncharacterized protein</fullName>
    </submittedName>
</protein>
<reference evidence="9" key="1">
    <citation type="journal article" date="2019" name="Nat. Commun.">
        <title>The genome of broomcorn millet.</title>
        <authorList>
            <person name="Zou C."/>
            <person name="Miki D."/>
            <person name="Li D."/>
            <person name="Tang Q."/>
            <person name="Xiao L."/>
            <person name="Rajput S."/>
            <person name="Deng P."/>
            <person name="Jia W."/>
            <person name="Huang R."/>
            <person name="Zhang M."/>
            <person name="Sun Y."/>
            <person name="Hu J."/>
            <person name="Fu X."/>
            <person name="Schnable P.S."/>
            <person name="Li F."/>
            <person name="Zhang H."/>
            <person name="Feng B."/>
            <person name="Zhu X."/>
            <person name="Liu R."/>
            <person name="Schnable J.C."/>
            <person name="Zhu J.-K."/>
            <person name="Zhang H."/>
        </authorList>
    </citation>
    <scope>NUCLEOTIDE SEQUENCE [LARGE SCALE GENOMIC DNA]</scope>
</reference>
<dbReference type="InterPro" id="IPR041118">
    <property type="entry name" value="Rx_N"/>
</dbReference>
<dbReference type="InterPro" id="IPR038005">
    <property type="entry name" value="RX-like_CC"/>
</dbReference>
<dbReference type="PANTHER" id="PTHR19338">
    <property type="entry name" value="TRANSLOCASE OF INNER MITOCHONDRIAL MEMBRANE 13 HOMOLOG"/>
    <property type="match status" value="1"/>
</dbReference>
<dbReference type="InterPro" id="IPR027417">
    <property type="entry name" value="P-loop_NTPase"/>
</dbReference>
<organism evidence="8 9">
    <name type="scientific">Panicum miliaceum</name>
    <name type="common">Proso millet</name>
    <name type="synonym">Broomcorn millet</name>
    <dbReference type="NCBI Taxonomy" id="4540"/>
    <lineage>
        <taxon>Eukaryota</taxon>
        <taxon>Viridiplantae</taxon>
        <taxon>Streptophyta</taxon>
        <taxon>Embryophyta</taxon>
        <taxon>Tracheophyta</taxon>
        <taxon>Spermatophyta</taxon>
        <taxon>Magnoliopsida</taxon>
        <taxon>Liliopsida</taxon>
        <taxon>Poales</taxon>
        <taxon>Poaceae</taxon>
        <taxon>PACMAD clade</taxon>
        <taxon>Panicoideae</taxon>
        <taxon>Panicodae</taxon>
        <taxon>Paniceae</taxon>
        <taxon>Panicinae</taxon>
        <taxon>Panicum</taxon>
        <taxon>Panicum sect. Panicum</taxon>
    </lineage>
</organism>
<dbReference type="GO" id="GO:0043531">
    <property type="term" value="F:ADP binding"/>
    <property type="evidence" value="ECO:0007669"/>
    <property type="project" value="InterPro"/>
</dbReference>
<evidence type="ECO:0000256" key="1">
    <source>
        <dbReference type="ARBA" id="ARBA00008894"/>
    </source>
</evidence>
<sequence length="272" mass="30809">MGSMLFCLSSKCLEKAAGLLQEEVMMTLSVSKEIRKLHEYLKYFESIREDADARAMEHRATGIWWSDVKDVMYDVDDILDLLRAHSQKQRCCDVLVFSRLAELQFDHMIARRIKGVNGRLVEIQRNRDMFISPGVFPQTTQTNGVDRHVAASLDEIEVVGAEIKEATDNMVELIVGFGHRSSISVYGILGMGGIGKTTLAQKIYNDPRIRARFPHVLIWLSISESVSETDMLKEVIEKAGGRCNKQMSKDQLVQVLLYSIRRKSVSLVLDNV</sequence>
<dbReference type="Pfam" id="PF18052">
    <property type="entry name" value="Rx_N"/>
    <property type="match status" value="1"/>
</dbReference>
<evidence type="ECO:0000256" key="2">
    <source>
        <dbReference type="ARBA" id="ARBA00022614"/>
    </source>
</evidence>
<dbReference type="AlphaFoldDB" id="A0A3L6T345"/>
<dbReference type="GO" id="GO:0006952">
    <property type="term" value="P:defense response"/>
    <property type="evidence" value="ECO:0007669"/>
    <property type="project" value="UniProtKB-KW"/>
</dbReference>
<dbReference type="CDD" id="cd14798">
    <property type="entry name" value="RX-CC_like"/>
    <property type="match status" value="1"/>
</dbReference>
<keyword evidence="3" id="KW-0677">Repeat</keyword>
<feature type="domain" description="NB-ARC" evidence="6">
    <location>
        <begin position="180"/>
        <end position="272"/>
    </location>
</feature>
<evidence type="ECO:0000313" key="9">
    <source>
        <dbReference type="Proteomes" id="UP000275267"/>
    </source>
</evidence>
<keyword evidence="2" id="KW-0433">Leucine-rich repeat</keyword>
<keyword evidence="5" id="KW-0611">Plant defense</keyword>
<dbReference type="OrthoDB" id="5279713at2759"/>
<dbReference type="Proteomes" id="UP000275267">
    <property type="component" value="Unassembled WGS sequence"/>
</dbReference>
<dbReference type="SUPFAM" id="SSF52540">
    <property type="entry name" value="P-loop containing nucleoside triphosphate hydrolases"/>
    <property type="match status" value="1"/>
</dbReference>
<evidence type="ECO:0000256" key="4">
    <source>
        <dbReference type="ARBA" id="ARBA00022741"/>
    </source>
</evidence>
<dbReference type="EMBL" id="PQIB02000003">
    <property type="protein sequence ID" value="RLN29824.1"/>
    <property type="molecule type" value="Genomic_DNA"/>
</dbReference>
<keyword evidence="9" id="KW-1185">Reference proteome</keyword>
<dbReference type="Gene3D" id="1.20.5.4130">
    <property type="match status" value="1"/>
</dbReference>
<comment type="caution">
    <text evidence="8">The sequence shown here is derived from an EMBL/GenBank/DDBJ whole genome shotgun (WGS) entry which is preliminary data.</text>
</comment>
<dbReference type="PRINTS" id="PR00364">
    <property type="entry name" value="DISEASERSIST"/>
</dbReference>
<name>A0A3L6T345_PANMI</name>
<evidence type="ECO:0000256" key="5">
    <source>
        <dbReference type="ARBA" id="ARBA00022821"/>
    </source>
</evidence>
<feature type="domain" description="Disease resistance N-terminal" evidence="7">
    <location>
        <begin position="10"/>
        <end position="94"/>
    </location>
</feature>
<dbReference type="STRING" id="4540.A0A3L6T345"/>
<gene>
    <name evidence="8" type="ORF">C2845_PM05G17880</name>
</gene>